<accession>A0ABS8IG89</accession>
<proteinExistence type="predicted"/>
<dbReference type="Proteomes" id="UP001199525">
    <property type="component" value="Unassembled WGS sequence"/>
</dbReference>
<organism evidence="1 2">
    <name type="scientific">Nostoc favosum CHAB5714</name>
    <dbReference type="NCBI Taxonomy" id="2780399"/>
    <lineage>
        <taxon>Bacteria</taxon>
        <taxon>Bacillati</taxon>
        <taxon>Cyanobacteriota</taxon>
        <taxon>Cyanophyceae</taxon>
        <taxon>Nostocales</taxon>
        <taxon>Nostocaceae</taxon>
        <taxon>Nostoc</taxon>
        <taxon>Nostoc favosum</taxon>
    </lineage>
</organism>
<dbReference type="RefSeq" id="WP_229488801.1">
    <property type="nucleotide sequence ID" value="NZ_JAIVFQ010000072.1"/>
</dbReference>
<dbReference type="Gene3D" id="3.40.1260.10">
    <property type="entry name" value="DsrEFH-like"/>
    <property type="match status" value="1"/>
</dbReference>
<gene>
    <name evidence="1" type="ORF">LC586_29675</name>
</gene>
<evidence type="ECO:0000313" key="1">
    <source>
        <dbReference type="EMBL" id="MCC5603250.1"/>
    </source>
</evidence>
<comment type="caution">
    <text evidence="1">The sequence shown here is derived from an EMBL/GenBank/DDBJ whole genome shotgun (WGS) entry which is preliminary data.</text>
</comment>
<name>A0ABS8IG89_9NOSO</name>
<keyword evidence="2" id="KW-1185">Reference proteome</keyword>
<dbReference type="EMBL" id="JAIVFQ010000072">
    <property type="protein sequence ID" value="MCC5603250.1"/>
    <property type="molecule type" value="Genomic_DNA"/>
</dbReference>
<sequence length="126" mass="14576">MSCLAIIERAYRGTIEEQYAHILWLSYALHKMNVNMGVLLRGNAILYGLQEQSQPQLTIGRILVKSLPHYESSLKELIKDGVNVYVYSDDCKRLQINSGQLIPGIIEADLHKVTQLCEEYDFVWYW</sequence>
<dbReference type="SUPFAM" id="SSF75169">
    <property type="entry name" value="DsrEFH-like"/>
    <property type="match status" value="1"/>
</dbReference>
<protein>
    <submittedName>
        <fullName evidence="1">DsrE family protein</fullName>
    </submittedName>
</protein>
<dbReference type="InterPro" id="IPR027396">
    <property type="entry name" value="DsrEFH-like"/>
</dbReference>
<reference evidence="1 2" key="1">
    <citation type="journal article" date="2021" name="Microorganisms">
        <title>Genome Evolution of Filamentous Cyanobacterium Nostoc Species: From Facultative Symbiosis to Free Living.</title>
        <authorList>
            <person name="Huo D."/>
            <person name="Li H."/>
            <person name="Cai F."/>
            <person name="Guo X."/>
            <person name="Qiao Z."/>
            <person name="Wang W."/>
            <person name="Yu G."/>
            <person name="Li R."/>
        </authorList>
    </citation>
    <scope>NUCLEOTIDE SEQUENCE [LARGE SCALE GENOMIC DNA]</scope>
    <source>
        <strain evidence="1 2">CHAB 5714</strain>
    </source>
</reference>
<evidence type="ECO:0000313" key="2">
    <source>
        <dbReference type="Proteomes" id="UP001199525"/>
    </source>
</evidence>